<evidence type="ECO:0000256" key="3">
    <source>
        <dbReference type="ARBA" id="ARBA00023134"/>
    </source>
</evidence>
<evidence type="ECO:0000313" key="4">
    <source>
        <dbReference type="EMBL" id="CAL8135545.1"/>
    </source>
</evidence>
<evidence type="ECO:0000313" key="5">
    <source>
        <dbReference type="Proteomes" id="UP001642540"/>
    </source>
</evidence>
<dbReference type="SMART" id="SM00175">
    <property type="entry name" value="RAB"/>
    <property type="match status" value="1"/>
</dbReference>
<dbReference type="Pfam" id="PF00071">
    <property type="entry name" value="Ras"/>
    <property type="match status" value="1"/>
</dbReference>
<dbReference type="EMBL" id="CAXLJM020000108">
    <property type="protein sequence ID" value="CAL8135545.1"/>
    <property type="molecule type" value="Genomic_DNA"/>
</dbReference>
<dbReference type="SUPFAM" id="SSF52540">
    <property type="entry name" value="P-loop containing nucleoside triphosphate hydrolases"/>
    <property type="match status" value="1"/>
</dbReference>
<dbReference type="InterPro" id="IPR042227">
    <property type="entry name" value="KBRS"/>
</dbReference>
<reference evidence="4 5" key="1">
    <citation type="submission" date="2024-08" db="EMBL/GenBank/DDBJ databases">
        <authorList>
            <person name="Cucini C."/>
            <person name="Frati F."/>
        </authorList>
    </citation>
    <scope>NUCLEOTIDE SEQUENCE [LARGE SCALE GENOMIC DNA]</scope>
</reference>
<dbReference type="Gene3D" id="3.40.50.300">
    <property type="entry name" value="P-loop containing nucleotide triphosphate hydrolases"/>
    <property type="match status" value="1"/>
</dbReference>
<sequence length="195" mass="21866">MGKANKVVVVGMKGVGKTTLLEQLIYGNFENQDIHPTIEDIYAATVDTDRGTKEMIRFYDTEGFALNENSHDVSMSIPKHYHSLADAFVLVYSVNSRQSFEIIDLLKKDIDKNREKREIASVVVAIAGRPDEKRQVDPSFAVSWATREKIRHFEVCISERASLTSPFTYLASKLNPPPTKTGFAPLGMVSRKAKD</sequence>
<dbReference type="PRINTS" id="PR00449">
    <property type="entry name" value="RASTRNSFRMNG"/>
</dbReference>
<evidence type="ECO:0000256" key="1">
    <source>
        <dbReference type="ARBA" id="ARBA00008094"/>
    </source>
</evidence>
<dbReference type="PANTHER" id="PTHR46152">
    <property type="entry name" value="NF-KAPPA-B INHIBITOR-INTERACTING RAS-LIKE PROTEIN"/>
    <property type="match status" value="1"/>
</dbReference>
<dbReference type="PROSITE" id="PS51421">
    <property type="entry name" value="RAS"/>
    <property type="match status" value="1"/>
</dbReference>
<dbReference type="Proteomes" id="UP001642540">
    <property type="component" value="Unassembled WGS sequence"/>
</dbReference>
<evidence type="ECO:0000256" key="2">
    <source>
        <dbReference type="ARBA" id="ARBA00022741"/>
    </source>
</evidence>
<proteinExistence type="inferred from homology"/>
<dbReference type="SMART" id="SM00173">
    <property type="entry name" value="RAS"/>
    <property type="match status" value="1"/>
</dbReference>
<keyword evidence="3" id="KW-0342">GTP-binding</keyword>
<dbReference type="InterPro" id="IPR001806">
    <property type="entry name" value="Small_GTPase"/>
</dbReference>
<comment type="similarity">
    <text evidence="1">Belongs to the small GTPase superfamily. Ras family. KappaB-Ras subfamily.</text>
</comment>
<name>A0ABP1RU58_9HEXA</name>
<dbReference type="InterPro" id="IPR027417">
    <property type="entry name" value="P-loop_NTPase"/>
</dbReference>
<protein>
    <recommendedName>
        <fullName evidence="6">NF-kappa-B inhibitor-interacting Ras-like protein</fullName>
    </recommendedName>
</protein>
<dbReference type="InterPro" id="IPR005225">
    <property type="entry name" value="Small_GTP-bd"/>
</dbReference>
<dbReference type="PROSITE" id="PS51419">
    <property type="entry name" value="RAB"/>
    <property type="match status" value="1"/>
</dbReference>
<keyword evidence="2" id="KW-0547">Nucleotide-binding</keyword>
<evidence type="ECO:0008006" key="6">
    <source>
        <dbReference type="Google" id="ProtNLM"/>
    </source>
</evidence>
<organism evidence="4 5">
    <name type="scientific">Orchesella dallaii</name>
    <dbReference type="NCBI Taxonomy" id="48710"/>
    <lineage>
        <taxon>Eukaryota</taxon>
        <taxon>Metazoa</taxon>
        <taxon>Ecdysozoa</taxon>
        <taxon>Arthropoda</taxon>
        <taxon>Hexapoda</taxon>
        <taxon>Collembola</taxon>
        <taxon>Entomobryomorpha</taxon>
        <taxon>Entomobryoidea</taxon>
        <taxon>Orchesellidae</taxon>
        <taxon>Orchesellinae</taxon>
        <taxon>Orchesella</taxon>
    </lineage>
</organism>
<gene>
    <name evidence="4" type="ORF">ODALV1_LOCUS26031</name>
</gene>
<dbReference type="PANTHER" id="PTHR46152:SF3">
    <property type="entry name" value="NF-KAPPA-B INHIBITOR-INTERACTING RAS-LIKE PROTEIN"/>
    <property type="match status" value="1"/>
</dbReference>
<dbReference type="NCBIfam" id="TIGR00231">
    <property type="entry name" value="small_GTP"/>
    <property type="match status" value="1"/>
</dbReference>
<keyword evidence="5" id="KW-1185">Reference proteome</keyword>
<accession>A0ABP1RU58</accession>
<comment type="caution">
    <text evidence="4">The sequence shown here is derived from an EMBL/GenBank/DDBJ whole genome shotgun (WGS) entry which is preliminary data.</text>
</comment>